<dbReference type="Pfam" id="PF13338">
    <property type="entry name" value="AbiEi_4"/>
    <property type="match status" value="1"/>
</dbReference>
<sequence length="305" mass="33497">MPVSAIRVRRLCTELSGVARTSELAELGVDAYSLRLAVDAGEVVRLREGVYGVADLPAEVQTAVRHGGRLGCLSRLGIDGVWLLEQPASVHVAMMRTGRRRFHSECRCITHWSDSRLAGPAVALDEALVQVLGCRGEEEFFVALESAMRKRLITRSGIERIRSRVPKVHRGLVGFARWDADSGLESLLRLRLRAHGLALASQIDIPGIGRVDFVLGDRLILEVDGKQNHVDGFDSLIGTEHARAAAASKRHKDLVRDAVAAAYGFETLRFDYALVVHDWPLVEAAILAKVDRGLHLRSRVAGRGR</sequence>
<protein>
    <submittedName>
        <fullName evidence="2">Type IV toxin-antitoxin system AbiEi family antitoxin domain-containing protein</fullName>
    </submittedName>
</protein>
<proteinExistence type="predicted"/>
<gene>
    <name evidence="2" type="ORF">ACFFQV_09805</name>
</gene>
<evidence type="ECO:0000313" key="2">
    <source>
        <dbReference type="EMBL" id="MFB9642579.1"/>
    </source>
</evidence>
<organism evidence="2 3">
    <name type="scientific">Agromyces lapidis</name>
    <dbReference type="NCBI Taxonomy" id="279574"/>
    <lineage>
        <taxon>Bacteria</taxon>
        <taxon>Bacillati</taxon>
        <taxon>Actinomycetota</taxon>
        <taxon>Actinomycetes</taxon>
        <taxon>Micrococcales</taxon>
        <taxon>Microbacteriaceae</taxon>
        <taxon>Agromyces</taxon>
    </lineage>
</organism>
<name>A0ABV5SU62_9MICO</name>
<dbReference type="InterPro" id="IPR025159">
    <property type="entry name" value="AbiEi_N"/>
</dbReference>
<dbReference type="Proteomes" id="UP001589667">
    <property type="component" value="Unassembled WGS sequence"/>
</dbReference>
<evidence type="ECO:0000313" key="3">
    <source>
        <dbReference type="Proteomes" id="UP001589667"/>
    </source>
</evidence>
<dbReference type="EMBL" id="JBHMBL010000002">
    <property type="protein sequence ID" value="MFB9642579.1"/>
    <property type="molecule type" value="Genomic_DNA"/>
</dbReference>
<accession>A0ABV5SU62</accession>
<dbReference type="RefSeq" id="WP_170296102.1">
    <property type="nucleotide sequence ID" value="NZ_BAAANI010000002.1"/>
</dbReference>
<reference evidence="2 3" key="1">
    <citation type="submission" date="2024-09" db="EMBL/GenBank/DDBJ databases">
        <authorList>
            <person name="Sun Q."/>
            <person name="Mori K."/>
        </authorList>
    </citation>
    <scope>NUCLEOTIDE SEQUENCE [LARGE SCALE GENOMIC DNA]</scope>
    <source>
        <strain evidence="2 3">JCM 14321</strain>
    </source>
</reference>
<keyword evidence="3" id="KW-1185">Reference proteome</keyword>
<comment type="caution">
    <text evidence="2">The sequence shown here is derived from an EMBL/GenBank/DDBJ whole genome shotgun (WGS) entry which is preliminary data.</text>
</comment>
<dbReference type="Gene3D" id="3.40.960.10">
    <property type="entry name" value="VSR Endonuclease"/>
    <property type="match status" value="1"/>
</dbReference>
<feature type="domain" description="AbiEi antitoxin N-terminal" evidence="1">
    <location>
        <begin position="16"/>
        <end position="53"/>
    </location>
</feature>
<evidence type="ECO:0000259" key="1">
    <source>
        <dbReference type="Pfam" id="PF13338"/>
    </source>
</evidence>